<dbReference type="SUPFAM" id="SSF56235">
    <property type="entry name" value="N-terminal nucleophile aminohydrolases (Ntn hydrolases)"/>
    <property type="match status" value="1"/>
</dbReference>
<keyword evidence="3" id="KW-1185">Reference proteome</keyword>
<dbReference type="Proteomes" id="UP000014760">
    <property type="component" value="Unassembled WGS sequence"/>
</dbReference>
<reference evidence="1 3" key="2">
    <citation type="journal article" date="2013" name="Nature">
        <title>Insights into bilaterian evolution from three spiralian genomes.</title>
        <authorList>
            <person name="Simakov O."/>
            <person name="Marletaz F."/>
            <person name="Cho S.J."/>
            <person name="Edsinger-Gonzales E."/>
            <person name="Havlak P."/>
            <person name="Hellsten U."/>
            <person name="Kuo D.H."/>
            <person name="Larsson T."/>
            <person name="Lv J."/>
            <person name="Arendt D."/>
            <person name="Savage R."/>
            <person name="Osoegawa K."/>
            <person name="de Jong P."/>
            <person name="Grimwood J."/>
            <person name="Chapman J.A."/>
            <person name="Shapiro H."/>
            <person name="Aerts A."/>
            <person name="Otillar R.P."/>
            <person name="Terry A.Y."/>
            <person name="Boore J.L."/>
            <person name="Grigoriev I.V."/>
            <person name="Lindberg D.R."/>
            <person name="Seaver E.C."/>
            <person name="Weisblat D.A."/>
            <person name="Putnam N.H."/>
            <person name="Rokhsar D.S."/>
        </authorList>
    </citation>
    <scope>NUCLEOTIDE SEQUENCE</scope>
    <source>
        <strain evidence="1 3">I ESC-2004</strain>
    </source>
</reference>
<reference evidence="3" key="1">
    <citation type="submission" date="2012-12" db="EMBL/GenBank/DDBJ databases">
        <authorList>
            <person name="Hellsten U."/>
            <person name="Grimwood J."/>
            <person name="Chapman J.A."/>
            <person name="Shapiro H."/>
            <person name="Aerts A."/>
            <person name="Otillar R.P."/>
            <person name="Terry A.Y."/>
            <person name="Boore J.L."/>
            <person name="Simakov O."/>
            <person name="Marletaz F."/>
            <person name="Cho S.-J."/>
            <person name="Edsinger-Gonzales E."/>
            <person name="Havlak P."/>
            <person name="Kuo D.-H."/>
            <person name="Larsson T."/>
            <person name="Lv J."/>
            <person name="Arendt D."/>
            <person name="Savage R."/>
            <person name="Osoegawa K."/>
            <person name="de Jong P."/>
            <person name="Lindberg D.R."/>
            <person name="Seaver E.C."/>
            <person name="Weisblat D.A."/>
            <person name="Putnam N.H."/>
            <person name="Grigoriev I.V."/>
            <person name="Rokhsar D.S."/>
        </authorList>
    </citation>
    <scope>NUCLEOTIDE SEQUENCE</scope>
    <source>
        <strain evidence="3">I ESC-2004</strain>
    </source>
</reference>
<protein>
    <recommendedName>
        <fullName evidence="4">Gamma-glutamyltransferase</fullName>
    </recommendedName>
</protein>
<dbReference type="PANTHER" id="PTHR43881:SF1">
    <property type="entry name" value="GAMMA-GLUTAMYLTRANSPEPTIDASE (AFU_ORTHOLOGUE AFUA_4G13580)"/>
    <property type="match status" value="1"/>
</dbReference>
<dbReference type="EMBL" id="KB299137">
    <property type="protein sequence ID" value="ELU08360.1"/>
    <property type="molecule type" value="Genomic_DNA"/>
</dbReference>
<dbReference type="PANTHER" id="PTHR43881">
    <property type="entry name" value="GAMMA-GLUTAMYLTRANSPEPTIDASE (AFU_ORTHOLOGUE AFUA_4G13580)"/>
    <property type="match status" value="1"/>
</dbReference>
<dbReference type="AlphaFoldDB" id="R7UQ78"/>
<evidence type="ECO:0000313" key="3">
    <source>
        <dbReference type="Proteomes" id="UP000014760"/>
    </source>
</evidence>
<proteinExistence type="predicted"/>
<dbReference type="InterPro" id="IPR052896">
    <property type="entry name" value="GGT-like_enzyme"/>
</dbReference>
<name>R7UQ78_CAPTE</name>
<dbReference type="InterPro" id="IPR043138">
    <property type="entry name" value="GGT_lsub"/>
</dbReference>
<dbReference type="HOGENOM" id="CLU_014813_3_1_1"/>
<dbReference type="EMBL" id="AMQN01001075">
    <property type="status" value="NOT_ANNOTATED_CDS"/>
    <property type="molecule type" value="Genomic_DNA"/>
</dbReference>
<dbReference type="EnsemblMetazoa" id="CapteT163281">
    <property type="protein sequence ID" value="CapteP163281"/>
    <property type="gene ID" value="CapteG163281"/>
</dbReference>
<dbReference type="Gene3D" id="1.10.246.130">
    <property type="match status" value="1"/>
</dbReference>
<gene>
    <name evidence="1" type="ORF">CAPTEDRAFT_163281</name>
</gene>
<organism evidence="1">
    <name type="scientific">Capitella teleta</name>
    <name type="common">Polychaete worm</name>
    <dbReference type="NCBI Taxonomy" id="283909"/>
    <lineage>
        <taxon>Eukaryota</taxon>
        <taxon>Metazoa</taxon>
        <taxon>Spiralia</taxon>
        <taxon>Lophotrochozoa</taxon>
        <taxon>Annelida</taxon>
        <taxon>Polychaeta</taxon>
        <taxon>Sedentaria</taxon>
        <taxon>Scolecida</taxon>
        <taxon>Capitellidae</taxon>
        <taxon>Capitella</taxon>
    </lineage>
</organism>
<accession>R7UQ78</accession>
<dbReference type="OMA" id="EGNMVSY"/>
<dbReference type="OrthoDB" id="2015213at2759"/>
<dbReference type="STRING" id="283909.R7UQ78"/>
<dbReference type="Pfam" id="PF01019">
    <property type="entry name" value="G_glu_transpept"/>
    <property type="match status" value="1"/>
</dbReference>
<dbReference type="InterPro" id="IPR043137">
    <property type="entry name" value="GGT_ssub_C"/>
</dbReference>
<evidence type="ECO:0000313" key="2">
    <source>
        <dbReference type="EnsemblMetazoa" id="CapteP163281"/>
    </source>
</evidence>
<evidence type="ECO:0008006" key="4">
    <source>
        <dbReference type="Google" id="ProtNLM"/>
    </source>
</evidence>
<dbReference type="Gene3D" id="3.60.20.40">
    <property type="match status" value="1"/>
</dbReference>
<sequence>MNVTQPCSTGLGGDAFCLFYDAKTKKVHGLNGSGRAAAGLTLSKANADGFNDQNLFPQQHGHAVTVPGAAAAWCDSVAKFGSGQLSMKEILQPAIKLATNGFPVSQITSFFWDKGSHLLKSANNRHGSDMLIGHRAPKWGEVFRNQNLARVFQVLAEKGKEGFYKGEIAESIVEVVQQFGGTMTVDDLSGHETTYEDPISVDYKGVRLWETAPNGQGIVALMALNILKEFDLKGMQHNSTKYLHVLIEAIRLSFADALAYLADPTKTKVPIEEMLSERYAKHRRQLIDMDKSTDVVPGTPWGYTCGNDTIYLTVVDGEGNACSFINSNYMGFGSGIVPKNCGFTLQNRGANFSLKEEHPNVVAPGKRPFHTIIPAMLTDSNTGELLASYGVMGGFMQPQGHVQVLLNMLEFGMDPQRALDMPRFCVGSGHLSAVGQVLLEDGVPQEVFEELMARGHEIDGPIRGHNRAIFGRGHVITRGSWWRNEERKDRIGEGEDVLWAGSDPRADGYPMGY</sequence>
<evidence type="ECO:0000313" key="1">
    <source>
        <dbReference type="EMBL" id="ELU08360.1"/>
    </source>
</evidence>
<dbReference type="InterPro" id="IPR029055">
    <property type="entry name" value="Ntn_hydrolases_N"/>
</dbReference>
<reference evidence="2" key="3">
    <citation type="submission" date="2015-06" db="UniProtKB">
        <authorList>
            <consortium name="EnsemblMetazoa"/>
        </authorList>
    </citation>
    <scope>IDENTIFICATION</scope>
</reference>
<dbReference type="PRINTS" id="PR01210">
    <property type="entry name" value="GGTRANSPTASE"/>
</dbReference>